<evidence type="ECO:0000313" key="1">
    <source>
        <dbReference type="EMBL" id="EIJ65851.1"/>
    </source>
</evidence>
<evidence type="ECO:0000313" key="2">
    <source>
        <dbReference type="Proteomes" id="UP000003423"/>
    </source>
</evidence>
<dbReference type="PATRIC" id="fig|859350.6.peg.954"/>
<protein>
    <submittedName>
        <fullName evidence="1">Uncharacterized protein</fullName>
    </submittedName>
</protein>
<dbReference type="AlphaFoldDB" id="I3D2A8"/>
<gene>
    <name evidence="1" type="ORF">BD31_I0028</name>
</gene>
<keyword evidence="2" id="KW-1185">Reference proteome</keyword>
<accession>I3D2A8</accession>
<dbReference type="Proteomes" id="UP000003423">
    <property type="component" value="Unassembled WGS sequence"/>
</dbReference>
<organism evidence="1 2">
    <name type="scientific">Candidatus Nitrosopumilus salarius BD31</name>
    <dbReference type="NCBI Taxonomy" id="859350"/>
    <lineage>
        <taxon>Archaea</taxon>
        <taxon>Nitrososphaerota</taxon>
        <taxon>Nitrososphaeria</taxon>
        <taxon>Nitrosopumilales</taxon>
        <taxon>Nitrosopumilaceae</taxon>
        <taxon>Nitrosopumilus</taxon>
    </lineage>
</organism>
<proteinExistence type="predicted"/>
<comment type="caution">
    <text evidence="1">The sequence shown here is derived from an EMBL/GenBank/DDBJ whole genome shotgun (WGS) entry which is preliminary data.</text>
</comment>
<dbReference type="EMBL" id="AEXL02000090">
    <property type="protein sequence ID" value="EIJ65851.1"/>
    <property type="molecule type" value="Genomic_DNA"/>
</dbReference>
<sequence length="37" mass="4429">MRKGFVRMNLVNVIAMKDQVLEEETRRDNIVRKTIQP</sequence>
<reference evidence="1 2" key="1">
    <citation type="journal article" date="2012" name="J. Bacteriol.">
        <title>Genome sequence of "Candidatus Nitrosopumilus salaria" BD31, an ammonia-oxidizing archaeon from the San Francisco Bay estuary.</title>
        <authorList>
            <person name="Mosier A.C."/>
            <person name="Allen E.E."/>
            <person name="Kim M."/>
            <person name="Ferriera S."/>
            <person name="Francis C.A."/>
        </authorList>
    </citation>
    <scope>NUCLEOTIDE SEQUENCE [LARGE SCALE GENOMIC DNA]</scope>
    <source>
        <strain evidence="1 2">BD31</strain>
    </source>
</reference>
<name>I3D2A8_9ARCH</name>